<dbReference type="Pfam" id="PF00672">
    <property type="entry name" value="HAMP"/>
    <property type="match status" value="1"/>
</dbReference>
<evidence type="ECO:0000313" key="10">
    <source>
        <dbReference type="Proteomes" id="UP000239203"/>
    </source>
</evidence>
<evidence type="ECO:0000256" key="2">
    <source>
        <dbReference type="ARBA" id="ARBA00022989"/>
    </source>
</evidence>
<dbReference type="SMART" id="SM00283">
    <property type="entry name" value="MA"/>
    <property type="match status" value="1"/>
</dbReference>
<dbReference type="Proteomes" id="UP000239203">
    <property type="component" value="Unassembled WGS sequence"/>
</dbReference>
<sequence>MGLLDDRSVRAKIFSVLAVASVGIVAATVMTRVALDNMGATSDVLYERGVAAGLQESLVHQQEIKVRMDLMAHVAALPGDRAAWAKAITEDEAELDAATAKYNALAGNSTDLAEFTLQWGQVRDLYGKLLLPAAEAGDSAGWWEAYTKRVQPEIKQAVAELDGLEARRDAESAAQRADADSVRSSGELWTLVVLGLALLAAVALGVVVTRRIVRQLGAVSEVLLGLSRGDLTARVRVSGGDEVARMAGSLNDALDSVGSALAEIGQSAGELRTAAGRVASTSGRMAKDADSGRARTGEVAESAASVTTNVQSVASGSQEMSVAVSAIAQSAGKAVRVVEQAVTAAAGTAETVSRLGVSSSEIGAVVKAITAIAEQTNLLALNATIEAARAGDAGKGFAVVAGEVKDLAQETAKATEDISRRVEAIQADTGAAVAAIAEINGIIGEINQHQLTIASAVEEQEATTGEMNRNLAAAASGSSDISTHIAEVAAVADSVAEGAGDTRSAARDLSLLSARLNALVSRFRTE</sequence>
<dbReference type="Gene3D" id="1.10.287.950">
    <property type="entry name" value="Methyl-accepting chemotaxis protein"/>
    <property type="match status" value="1"/>
</dbReference>
<dbReference type="EMBL" id="PTIX01000015">
    <property type="protein sequence ID" value="PPK65301.1"/>
    <property type="molecule type" value="Genomic_DNA"/>
</dbReference>
<feature type="domain" description="Methyl-accepting transducer" evidence="7">
    <location>
        <begin position="267"/>
        <end position="496"/>
    </location>
</feature>
<dbReference type="Pfam" id="PF00015">
    <property type="entry name" value="MCPsignal"/>
    <property type="match status" value="1"/>
</dbReference>
<dbReference type="AlphaFoldDB" id="A0A2S6GJH5"/>
<comment type="similarity">
    <text evidence="4">Belongs to the methyl-accepting chemotaxis (MCP) protein family.</text>
</comment>
<dbReference type="RefSeq" id="WP_104481382.1">
    <property type="nucleotide sequence ID" value="NZ_CP154825.1"/>
</dbReference>
<gene>
    <name evidence="9" type="ORF">CLV40_115148</name>
</gene>
<evidence type="ECO:0000259" key="7">
    <source>
        <dbReference type="PROSITE" id="PS50111"/>
    </source>
</evidence>
<keyword evidence="2 6" id="KW-1133">Transmembrane helix</keyword>
<dbReference type="InterPro" id="IPR004089">
    <property type="entry name" value="MCPsignal_dom"/>
</dbReference>
<name>A0A2S6GJH5_9PSEU</name>
<keyword evidence="10" id="KW-1185">Reference proteome</keyword>
<evidence type="ECO:0000259" key="8">
    <source>
        <dbReference type="PROSITE" id="PS50885"/>
    </source>
</evidence>
<dbReference type="PANTHER" id="PTHR32089">
    <property type="entry name" value="METHYL-ACCEPTING CHEMOTAXIS PROTEIN MCPB"/>
    <property type="match status" value="1"/>
</dbReference>
<dbReference type="InterPro" id="IPR003660">
    <property type="entry name" value="HAMP_dom"/>
</dbReference>
<evidence type="ECO:0000256" key="6">
    <source>
        <dbReference type="SAM" id="Phobius"/>
    </source>
</evidence>
<comment type="caution">
    <text evidence="9">The sequence shown here is derived from an EMBL/GenBank/DDBJ whole genome shotgun (WGS) entry which is preliminary data.</text>
</comment>
<keyword evidence="6" id="KW-0472">Membrane</keyword>
<dbReference type="GO" id="GO:0016020">
    <property type="term" value="C:membrane"/>
    <property type="evidence" value="ECO:0007669"/>
    <property type="project" value="InterPro"/>
</dbReference>
<dbReference type="GO" id="GO:0007165">
    <property type="term" value="P:signal transduction"/>
    <property type="evidence" value="ECO:0007669"/>
    <property type="project" value="UniProtKB-KW"/>
</dbReference>
<dbReference type="SUPFAM" id="SSF58104">
    <property type="entry name" value="Methyl-accepting chemotaxis protein (MCP) signaling domain"/>
    <property type="match status" value="1"/>
</dbReference>
<evidence type="ECO:0000313" key="9">
    <source>
        <dbReference type="EMBL" id="PPK65301.1"/>
    </source>
</evidence>
<dbReference type="PROSITE" id="PS50885">
    <property type="entry name" value="HAMP"/>
    <property type="match status" value="1"/>
</dbReference>
<feature type="domain" description="HAMP" evidence="8">
    <location>
        <begin position="210"/>
        <end position="262"/>
    </location>
</feature>
<proteinExistence type="inferred from homology"/>
<feature type="transmembrane region" description="Helical" evidence="6">
    <location>
        <begin position="188"/>
        <end position="208"/>
    </location>
</feature>
<organism evidence="9 10">
    <name type="scientific">Actinokineospora auranticolor</name>
    <dbReference type="NCBI Taxonomy" id="155976"/>
    <lineage>
        <taxon>Bacteria</taxon>
        <taxon>Bacillati</taxon>
        <taxon>Actinomycetota</taxon>
        <taxon>Actinomycetes</taxon>
        <taxon>Pseudonocardiales</taxon>
        <taxon>Pseudonocardiaceae</taxon>
        <taxon>Actinokineospora</taxon>
    </lineage>
</organism>
<reference evidence="9 10" key="1">
    <citation type="submission" date="2018-02" db="EMBL/GenBank/DDBJ databases">
        <title>Genomic Encyclopedia of Archaeal and Bacterial Type Strains, Phase II (KMG-II): from individual species to whole genera.</title>
        <authorList>
            <person name="Goeker M."/>
        </authorList>
    </citation>
    <scope>NUCLEOTIDE SEQUENCE [LARGE SCALE GENOMIC DNA]</scope>
    <source>
        <strain evidence="9 10">YU 961-1</strain>
    </source>
</reference>
<evidence type="ECO:0000256" key="1">
    <source>
        <dbReference type="ARBA" id="ARBA00022692"/>
    </source>
</evidence>
<dbReference type="PANTHER" id="PTHR32089:SF112">
    <property type="entry name" value="LYSOZYME-LIKE PROTEIN-RELATED"/>
    <property type="match status" value="1"/>
</dbReference>
<accession>A0A2S6GJH5</accession>
<keyword evidence="3 5" id="KW-0807">Transducer</keyword>
<evidence type="ECO:0000256" key="3">
    <source>
        <dbReference type="ARBA" id="ARBA00023224"/>
    </source>
</evidence>
<dbReference type="CDD" id="cd06225">
    <property type="entry name" value="HAMP"/>
    <property type="match status" value="1"/>
</dbReference>
<dbReference type="PROSITE" id="PS50111">
    <property type="entry name" value="CHEMOTAXIS_TRANSDUC_2"/>
    <property type="match status" value="1"/>
</dbReference>
<evidence type="ECO:0000256" key="5">
    <source>
        <dbReference type="PROSITE-ProRule" id="PRU00284"/>
    </source>
</evidence>
<dbReference type="SMART" id="SM00304">
    <property type="entry name" value="HAMP"/>
    <property type="match status" value="2"/>
</dbReference>
<feature type="transmembrane region" description="Helical" evidence="6">
    <location>
        <begin position="12"/>
        <end position="35"/>
    </location>
</feature>
<evidence type="ECO:0000256" key="4">
    <source>
        <dbReference type="ARBA" id="ARBA00029447"/>
    </source>
</evidence>
<protein>
    <submittedName>
        <fullName evidence="9">Methyl-accepting chemotaxis protein</fullName>
    </submittedName>
</protein>
<dbReference type="OrthoDB" id="5177055at2"/>
<keyword evidence="1 6" id="KW-0812">Transmembrane</keyword>